<comment type="caution">
    <text evidence="2">The sequence shown here is derived from an EMBL/GenBank/DDBJ whole genome shotgun (WGS) entry which is preliminary data.</text>
</comment>
<dbReference type="Proteomes" id="UP000198406">
    <property type="component" value="Unassembled WGS sequence"/>
</dbReference>
<proteinExistence type="predicted"/>
<dbReference type="OrthoDB" id="55220at2759"/>
<feature type="compositionally biased region" description="Low complexity" evidence="1">
    <location>
        <begin position="160"/>
        <end position="177"/>
    </location>
</feature>
<accession>A0A1Z5KT35</accession>
<feature type="compositionally biased region" description="Polar residues" evidence="1">
    <location>
        <begin position="139"/>
        <end position="149"/>
    </location>
</feature>
<protein>
    <submittedName>
        <fullName evidence="2">Uncharacterized protein</fullName>
    </submittedName>
</protein>
<dbReference type="InParanoid" id="A0A1Z5KT35"/>
<evidence type="ECO:0000313" key="2">
    <source>
        <dbReference type="EMBL" id="GAX29459.1"/>
    </source>
</evidence>
<keyword evidence="3" id="KW-1185">Reference proteome</keyword>
<feature type="region of interest" description="Disordered" evidence="1">
    <location>
        <begin position="139"/>
        <end position="177"/>
    </location>
</feature>
<dbReference type="EMBL" id="BDSP01000289">
    <property type="protein sequence ID" value="GAX29459.1"/>
    <property type="molecule type" value="Genomic_DNA"/>
</dbReference>
<organism evidence="2 3">
    <name type="scientific">Fistulifera solaris</name>
    <name type="common">Oleaginous diatom</name>
    <dbReference type="NCBI Taxonomy" id="1519565"/>
    <lineage>
        <taxon>Eukaryota</taxon>
        <taxon>Sar</taxon>
        <taxon>Stramenopiles</taxon>
        <taxon>Ochrophyta</taxon>
        <taxon>Bacillariophyta</taxon>
        <taxon>Bacillariophyceae</taxon>
        <taxon>Bacillariophycidae</taxon>
        <taxon>Naviculales</taxon>
        <taxon>Naviculaceae</taxon>
        <taxon>Fistulifera</taxon>
    </lineage>
</organism>
<dbReference type="AlphaFoldDB" id="A0A1Z5KT35"/>
<evidence type="ECO:0000313" key="3">
    <source>
        <dbReference type="Proteomes" id="UP000198406"/>
    </source>
</evidence>
<reference evidence="2 3" key="1">
    <citation type="journal article" date="2015" name="Plant Cell">
        <title>Oil accumulation by the oleaginous diatom Fistulifera solaris as revealed by the genome and transcriptome.</title>
        <authorList>
            <person name="Tanaka T."/>
            <person name="Maeda Y."/>
            <person name="Veluchamy A."/>
            <person name="Tanaka M."/>
            <person name="Abida H."/>
            <person name="Marechal E."/>
            <person name="Bowler C."/>
            <person name="Muto M."/>
            <person name="Sunaga Y."/>
            <person name="Tanaka M."/>
            <person name="Yoshino T."/>
            <person name="Taniguchi T."/>
            <person name="Fukuda Y."/>
            <person name="Nemoto M."/>
            <person name="Matsumoto M."/>
            <person name="Wong P.S."/>
            <person name="Aburatani S."/>
            <person name="Fujibuchi W."/>
        </authorList>
    </citation>
    <scope>NUCLEOTIDE SEQUENCE [LARGE SCALE GENOMIC DNA]</scope>
    <source>
        <strain evidence="2 3">JPCC DA0580</strain>
    </source>
</reference>
<feature type="compositionally biased region" description="Basic and acidic residues" evidence="1">
    <location>
        <begin position="278"/>
        <end position="290"/>
    </location>
</feature>
<feature type="region of interest" description="Disordered" evidence="1">
    <location>
        <begin position="265"/>
        <end position="326"/>
    </location>
</feature>
<name>A0A1Z5KT35_FISSO</name>
<evidence type="ECO:0000256" key="1">
    <source>
        <dbReference type="SAM" id="MobiDB-lite"/>
    </source>
</evidence>
<sequence length="326" mass="36071">MTSLQFFLTTKEEIDQSNVVEFRPDPEKKSAYWVKDCRSASPAHGYIRAGSSGPFLLGGLQIISNSRTVEIYLKQNDPQEMYLTACRGVPSEGNYKIVCVIPGGPRPIQQAHLKFVTDEPELIITSLRVTARIPEIIQSSQPEPSNQLPDHNPSSPPSLPTTTTTRSQPASTDTTSDLHTSLASLAFLLRNTSEKHSQQIQYLSQQQQQAMSLWQPLLAQMASQASQQNEQMEQQTRLLQQQQEQIQALTSQVQELTNLVQRAIENNSSSFDQEANDPSERGKDGCRIDKGNSLTIHTEEEGPSQPDGGSVATSLPDELDSSHAEE</sequence>
<gene>
    <name evidence="2" type="ORF">FisN_16Hh100</name>
</gene>